<dbReference type="Gene3D" id="3.10.310.10">
    <property type="entry name" value="Diaminopimelate Epimerase, Chain A, domain 1"/>
    <property type="match status" value="2"/>
</dbReference>
<dbReference type="PROSITE" id="PS01326">
    <property type="entry name" value="DAP_EPIMERASE"/>
    <property type="match status" value="1"/>
</dbReference>
<feature type="active site" description="Proton donor" evidence="9">
    <location>
        <position position="75"/>
    </location>
</feature>
<keyword evidence="5 9" id="KW-0028">Amino-acid biosynthesis</keyword>
<feature type="active site" evidence="10">
    <location>
        <position position="75"/>
    </location>
</feature>
<dbReference type="HAMAP" id="MF_00197">
    <property type="entry name" value="DAP_epimerase"/>
    <property type="match status" value="1"/>
</dbReference>
<feature type="binding site" evidence="9">
    <location>
        <position position="46"/>
    </location>
    <ligand>
        <name>substrate</name>
    </ligand>
</feature>
<feature type="binding site" evidence="9">
    <location>
        <position position="192"/>
    </location>
    <ligand>
        <name>substrate</name>
    </ligand>
</feature>
<feature type="site" description="Important for dimerization" evidence="9">
    <location>
        <position position="270"/>
    </location>
</feature>
<evidence type="ECO:0000256" key="3">
    <source>
        <dbReference type="ARBA" id="ARBA00013080"/>
    </source>
</evidence>
<keyword evidence="6 9" id="KW-0457">Lysine biosynthesis</keyword>
<dbReference type="InterPro" id="IPR001653">
    <property type="entry name" value="DAP_epimerase_DapF"/>
</dbReference>
<dbReference type="NCBIfam" id="TIGR00652">
    <property type="entry name" value="DapF"/>
    <property type="match status" value="1"/>
</dbReference>
<name>A0A9E2KNX9_9GAMM</name>
<feature type="site" description="Could be important to modulate the pK values of the two catalytic cysteine residues" evidence="9">
    <location>
        <position position="161"/>
    </location>
</feature>
<dbReference type="InterPro" id="IPR018510">
    <property type="entry name" value="DAP_epimerase_AS"/>
</dbReference>
<proteinExistence type="inferred from homology"/>
<dbReference type="Proteomes" id="UP000824150">
    <property type="component" value="Unassembled WGS sequence"/>
</dbReference>
<feature type="binding site" evidence="9">
    <location>
        <position position="66"/>
    </location>
    <ligand>
        <name>substrate</name>
    </ligand>
</feature>
<dbReference type="EMBL" id="JAHLFG010000054">
    <property type="protein sequence ID" value="MBU3826845.1"/>
    <property type="molecule type" value="Genomic_DNA"/>
</dbReference>
<dbReference type="GO" id="GO:0009089">
    <property type="term" value="P:lysine biosynthetic process via diaminopimelate"/>
    <property type="evidence" value="ECO:0007669"/>
    <property type="project" value="UniProtKB-UniRule"/>
</dbReference>
<feature type="active site" description="Proton acceptor" evidence="9">
    <location>
        <position position="219"/>
    </location>
</feature>
<comment type="catalytic activity">
    <reaction evidence="8 9">
        <text>(2S,6S)-2,6-diaminopimelate = meso-2,6-diaminopimelate</text>
        <dbReference type="Rhea" id="RHEA:15393"/>
        <dbReference type="ChEBI" id="CHEBI:57609"/>
        <dbReference type="ChEBI" id="CHEBI:57791"/>
        <dbReference type="EC" id="5.1.1.7"/>
    </reaction>
</comment>
<comment type="function">
    <text evidence="9">Catalyzes the stereoinversion of LL-2,6-diaminopimelate (L,L-DAP) to meso-diaminopimelate (meso-DAP), a precursor of L-lysine and an essential component of the bacterial peptidoglycan.</text>
</comment>
<comment type="subcellular location">
    <subcellularLocation>
        <location evidence="9">Cytoplasm</location>
    </subcellularLocation>
</comment>
<comment type="similarity">
    <text evidence="2 9">Belongs to the diaminopimelate epimerase family.</text>
</comment>
<evidence type="ECO:0000256" key="10">
    <source>
        <dbReference type="PROSITE-ProRule" id="PRU10125"/>
    </source>
</evidence>
<evidence type="ECO:0000313" key="12">
    <source>
        <dbReference type="Proteomes" id="UP000824150"/>
    </source>
</evidence>
<dbReference type="EC" id="5.1.1.7" evidence="3 9"/>
<reference evidence="11" key="1">
    <citation type="journal article" date="2021" name="PeerJ">
        <title>Extensive microbial diversity within the chicken gut microbiome revealed by metagenomics and culture.</title>
        <authorList>
            <person name="Gilroy R."/>
            <person name="Ravi A."/>
            <person name="Getino M."/>
            <person name="Pursley I."/>
            <person name="Horton D.L."/>
            <person name="Alikhan N.F."/>
            <person name="Baker D."/>
            <person name="Gharbi K."/>
            <person name="Hall N."/>
            <person name="Watson M."/>
            <person name="Adriaenssens E.M."/>
            <person name="Foster-Nyarko E."/>
            <person name="Jarju S."/>
            <person name="Secka A."/>
            <person name="Antonio M."/>
            <person name="Oren A."/>
            <person name="Chaudhuri R.R."/>
            <person name="La Ragione R."/>
            <person name="Hildebrand F."/>
            <person name="Pallen M.J."/>
        </authorList>
    </citation>
    <scope>NUCLEOTIDE SEQUENCE</scope>
    <source>
        <strain evidence="11">687</strain>
    </source>
</reference>
<dbReference type="FunFam" id="3.10.310.10:FF:000001">
    <property type="entry name" value="Diaminopimelate epimerase"/>
    <property type="match status" value="1"/>
</dbReference>
<dbReference type="AlphaFoldDB" id="A0A9E2KNX9"/>
<evidence type="ECO:0000256" key="9">
    <source>
        <dbReference type="HAMAP-Rule" id="MF_00197"/>
    </source>
</evidence>
<dbReference type="Pfam" id="PF01678">
    <property type="entry name" value="DAP_epimerase"/>
    <property type="match status" value="2"/>
</dbReference>
<dbReference type="SUPFAM" id="SSF54506">
    <property type="entry name" value="Diaminopimelate epimerase-like"/>
    <property type="match status" value="1"/>
</dbReference>
<sequence>MLLKFTKMQGLGNDFMVVDGVRQKIFFSPELIRRLSDRHFGVGFDQLLLVEPPYNPELDFHYRIFNADGSEVQMCGNGARCFVRFVLEQGLTRKRDIHVSTTAGILRLKLNDDDSVLVNMGKPEFEPARIPFKAEQSAAYYELNVNGEIFKCGAVSMGNPHVVTEVEDVKTFAVDKYGPLFEKHPRFPEHVNAGFFSRVSPHEINLRVYERGAGETLACGSGACAAVAVGVRQGRLISPVKVNLPGGSLSIEYPGEGSSVMMSGPAVSVFEGTIEVH</sequence>
<feature type="binding site" evidence="9">
    <location>
        <begin position="220"/>
        <end position="221"/>
    </location>
    <ligand>
        <name>substrate</name>
    </ligand>
</feature>
<evidence type="ECO:0000256" key="8">
    <source>
        <dbReference type="ARBA" id="ARBA00051712"/>
    </source>
</evidence>
<organism evidence="11 12">
    <name type="scientific">Candidatus Anaerobiospirillum merdipullorum</name>
    <dbReference type="NCBI Taxonomy" id="2838450"/>
    <lineage>
        <taxon>Bacteria</taxon>
        <taxon>Pseudomonadati</taxon>
        <taxon>Pseudomonadota</taxon>
        <taxon>Gammaproteobacteria</taxon>
        <taxon>Aeromonadales</taxon>
        <taxon>Succinivibrionaceae</taxon>
        <taxon>Anaerobiospirillum</taxon>
    </lineage>
</organism>
<keyword evidence="7 9" id="KW-0413">Isomerase</keyword>
<feature type="binding site" evidence="9">
    <location>
        <position position="13"/>
    </location>
    <ligand>
        <name>substrate</name>
    </ligand>
</feature>
<evidence type="ECO:0000313" key="11">
    <source>
        <dbReference type="EMBL" id="MBU3826845.1"/>
    </source>
</evidence>
<protein>
    <recommendedName>
        <fullName evidence="3 9">Diaminopimelate epimerase</fullName>
        <shortName evidence="9">DAP epimerase</shortName>
        <ecNumber evidence="3 9">5.1.1.7</ecNumber>
    </recommendedName>
    <alternativeName>
        <fullName evidence="9">PLP-independent amino acid racemase</fullName>
    </alternativeName>
</protein>
<comment type="pathway">
    <text evidence="1 9">Amino-acid biosynthesis; L-lysine biosynthesis via DAP pathway; DL-2,6-diaminopimelate from LL-2,6-diaminopimelate: step 1/1.</text>
</comment>
<feature type="binding site" evidence="9">
    <location>
        <position position="159"/>
    </location>
    <ligand>
        <name>substrate</name>
    </ligand>
</feature>
<feature type="binding site" evidence="9">
    <location>
        <begin position="76"/>
        <end position="77"/>
    </location>
    <ligand>
        <name>substrate</name>
    </ligand>
</feature>
<reference evidence="11" key="2">
    <citation type="submission" date="2021-04" db="EMBL/GenBank/DDBJ databases">
        <authorList>
            <person name="Gilroy R."/>
        </authorList>
    </citation>
    <scope>NUCLEOTIDE SEQUENCE</scope>
    <source>
        <strain evidence="11">687</strain>
    </source>
</reference>
<evidence type="ECO:0000256" key="6">
    <source>
        <dbReference type="ARBA" id="ARBA00023154"/>
    </source>
</evidence>
<keyword evidence="4 9" id="KW-0963">Cytoplasm</keyword>
<gene>
    <name evidence="9 11" type="primary">dapF</name>
    <name evidence="11" type="ORF">IAA31_05085</name>
</gene>
<evidence type="ECO:0000256" key="5">
    <source>
        <dbReference type="ARBA" id="ARBA00022605"/>
    </source>
</evidence>
<feature type="site" description="Could be important to modulate the pK values of the two catalytic cysteine residues" evidence="9">
    <location>
        <position position="210"/>
    </location>
</feature>
<comment type="caution">
    <text evidence="11">The sequence shown here is derived from an EMBL/GenBank/DDBJ whole genome shotgun (WGS) entry which is preliminary data.</text>
</comment>
<comment type="subunit">
    <text evidence="9">Homodimer.</text>
</comment>
<evidence type="ECO:0000256" key="2">
    <source>
        <dbReference type="ARBA" id="ARBA00010219"/>
    </source>
</evidence>
<feature type="binding site" evidence="9">
    <location>
        <begin position="210"/>
        <end position="211"/>
    </location>
    <ligand>
        <name>substrate</name>
    </ligand>
</feature>
<evidence type="ECO:0000256" key="7">
    <source>
        <dbReference type="ARBA" id="ARBA00023235"/>
    </source>
</evidence>
<dbReference type="PANTHER" id="PTHR31689">
    <property type="entry name" value="DIAMINOPIMELATE EPIMERASE, CHLOROPLASTIC"/>
    <property type="match status" value="1"/>
</dbReference>
<dbReference type="GO" id="GO:0005829">
    <property type="term" value="C:cytosol"/>
    <property type="evidence" value="ECO:0007669"/>
    <property type="project" value="TreeGrafter"/>
</dbReference>
<dbReference type="PANTHER" id="PTHR31689:SF0">
    <property type="entry name" value="DIAMINOPIMELATE EPIMERASE"/>
    <property type="match status" value="1"/>
</dbReference>
<evidence type="ECO:0000256" key="1">
    <source>
        <dbReference type="ARBA" id="ARBA00005196"/>
    </source>
</evidence>
<accession>A0A9E2KNX9</accession>
<dbReference type="GO" id="GO:0008837">
    <property type="term" value="F:diaminopimelate epimerase activity"/>
    <property type="evidence" value="ECO:0007669"/>
    <property type="project" value="UniProtKB-UniRule"/>
</dbReference>
<evidence type="ECO:0000256" key="4">
    <source>
        <dbReference type="ARBA" id="ARBA00022490"/>
    </source>
</evidence>